<feature type="domain" description="RNA polymerase sigma-70 region 2" evidence="4">
    <location>
        <begin position="58"/>
        <end position="125"/>
    </location>
</feature>
<evidence type="ECO:0000256" key="2">
    <source>
        <dbReference type="ARBA" id="ARBA00023082"/>
    </source>
</evidence>
<keyword evidence="1" id="KW-0805">Transcription regulation</keyword>
<proteinExistence type="predicted"/>
<evidence type="ECO:0000313" key="5">
    <source>
        <dbReference type="EMBL" id="SMP58231.1"/>
    </source>
</evidence>
<gene>
    <name evidence="5" type="ORF">SAMN06265222_10623</name>
</gene>
<dbReference type="Gene3D" id="1.10.1740.10">
    <property type="match status" value="1"/>
</dbReference>
<protein>
    <submittedName>
        <fullName evidence="5">RNA polymerase sigma-70 factor, ECF subfamily</fullName>
    </submittedName>
</protein>
<dbReference type="PANTHER" id="PTHR43133">
    <property type="entry name" value="RNA POLYMERASE ECF-TYPE SIGMA FACTO"/>
    <property type="match status" value="1"/>
</dbReference>
<dbReference type="NCBIfam" id="TIGR02989">
    <property type="entry name" value="Sig-70_gvs1"/>
    <property type="match status" value="1"/>
</dbReference>
<reference evidence="5 6" key="1">
    <citation type="submission" date="2017-05" db="EMBL/GenBank/DDBJ databases">
        <authorList>
            <person name="Varghese N."/>
            <person name="Submissions S."/>
        </authorList>
    </citation>
    <scope>NUCLEOTIDE SEQUENCE [LARGE SCALE GENOMIC DNA]</scope>
    <source>
        <strain evidence="5 6">DSM 25457</strain>
    </source>
</reference>
<evidence type="ECO:0000259" key="4">
    <source>
        <dbReference type="Pfam" id="PF04542"/>
    </source>
</evidence>
<keyword evidence="2" id="KW-0731">Sigma factor</keyword>
<dbReference type="Pfam" id="PF04542">
    <property type="entry name" value="Sigma70_r2"/>
    <property type="match status" value="1"/>
</dbReference>
<accession>A0ABY1Q3R4</accession>
<evidence type="ECO:0000256" key="3">
    <source>
        <dbReference type="ARBA" id="ARBA00023163"/>
    </source>
</evidence>
<dbReference type="InterPro" id="IPR014331">
    <property type="entry name" value="RNA_pol_sigma70_ECF_RHOBA"/>
</dbReference>
<dbReference type="InterPro" id="IPR007627">
    <property type="entry name" value="RNA_pol_sigma70_r2"/>
</dbReference>
<name>A0ABY1Q3R4_9BACT</name>
<organism evidence="5 6">
    <name type="scientific">Neorhodopirellula lusitana</name>
    <dbReference type="NCBI Taxonomy" id="445327"/>
    <lineage>
        <taxon>Bacteria</taxon>
        <taxon>Pseudomonadati</taxon>
        <taxon>Planctomycetota</taxon>
        <taxon>Planctomycetia</taxon>
        <taxon>Pirellulales</taxon>
        <taxon>Pirellulaceae</taxon>
        <taxon>Neorhodopirellula</taxon>
    </lineage>
</organism>
<sequence length="224" mass="25962">MPAINFRKRRFLTADLPASGSDFNEKQAECPFWNSNDSVFMPPILTQSMMDEGRFLTLFLRHERELAAIARAFLADWDAVDDVLQEASLVMWRKISQLESDDEFLTWAKVILRFEILKARRLHARRRWVLDEELMSRIMDESGDQEDSVRHDRQLAIQECLRSFSREHQKLLLAPHTSRGGVLALAEASGSTSNSLYKRIARLRVKLHDCVVQRLSSTDFDPQV</sequence>
<dbReference type="PANTHER" id="PTHR43133:SF51">
    <property type="entry name" value="RNA POLYMERASE SIGMA FACTOR"/>
    <property type="match status" value="1"/>
</dbReference>
<dbReference type="InterPro" id="IPR013325">
    <property type="entry name" value="RNA_pol_sigma_r2"/>
</dbReference>
<dbReference type="EMBL" id="FXUG01000006">
    <property type="protein sequence ID" value="SMP58231.1"/>
    <property type="molecule type" value="Genomic_DNA"/>
</dbReference>
<keyword evidence="6" id="KW-1185">Reference proteome</keyword>
<dbReference type="InterPro" id="IPR039425">
    <property type="entry name" value="RNA_pol_sigma-70-like"/>
</dbReference>
<comment type="caution">
    <text evidence="5">The sequence shown here is derived from an EMBL/GenBank/DDBJ whole genome shotgun (WGS) entry which is preliminary data.</text>
</comment>
<dbReference type="Proteomes" id="UP001158067">
    <property type="component" value="Unassembled WGS sequence"/>
</dbReference>
<keyword evidence="3" id="KW-0804">Transcription</keyword>
<evidence type="ECO:0000313" key="6">
    <source>
        <dbReference type="Proteomes" id="UP001158067"/>
    </source>
</evidence>
<evidence type="ECO:0000256" key="1">
    <source>
        <dbReference type="ARBA" id="ARBA00023015"/>
    </source>
</evidence>
<dbReference type="SUPFAM" id="SSF88946">
    <property type="entry name" value="Sigma2 domain of RNA polymerase sigma factors"/>
    <property type="match status" value="1"/>
</dbReference>